<comment type="caution">
    <text evidence="1">The sequence shown here is derived from an EMBL/GenBank/DDBJ whole genome shotgun (WGS) entry which is preliminary data.</text>
</comment>
<dbReference type="SUPFAM" id="SSF159245">
    <property type="entry name" value="AttH-like"/>
    <property type="match status" value="1"/>
</dbReference>
<organism evidence="1 2">
    <name type="scientific">Gordonia aichiensis NBRC 108223</name>
    <dbReference type="NCBI Taxonomy" id="1220583"/>
    <lineage>
        <taxon>Bacteria</taxon>
        <taxon>Bacillati</taxon>
        <taxon>Actinomycetota</taxon>
        <taxon>Actinomycetes</taxon>
        <taxon>Mycobacteriales</taxon>
        <taxon>Gordoniaceae</taxon>
        <taxon>Gordonia</taxon>
    </lineage>
</organism>
<keyword evidence="2" id="KW-1185">Reference proteome</keyword>
<evidence type="ECO:0008006" key="3">
    <source>
        <dbReference type="Google" id="ProtNLM"/>
    </source>
</evidence>
<dbReference type="RefSeq" id="WP_005175031.1">
    <property type="nucleotide sequence ID" value="NZ_BANR01000010.1"/>
</dbReference>
<evidence type="ECO:0000313" key="2">
    <source>
        <dbReference type="Proteomes" id="UP000010988"/>
    </source>
</evidence>
<dbReference type="STRING" id="1220583.GOACH_10_01160"/>
<proteinExistence type="predicted"/>
<dbReference type="AlphaFoldDB" id="L7KN70"/>
<dbReference type="eggNOG" id="ENOG5033T3Q">
    <property type="taxonomic scope" value="Bacteria"/>
</dbReference>
<accession>L7KN70</accession>
<protein>
    <recommendedName>
        <fullName evidence="3">AttH domain-containing protein</fullName>
    </recommendedName>
</protein>
<evidence type="ECO:0000313" key="1">
    <source>
        <dbReference type="EMBL" id="GAC49148.1"/>
    </source>
</evidence>
<name>L7KN70_9ACTN</name>
<dbReference type="Proteomes" id="UP000010988">
    <property type="component" value="Unassembled WGS sequence"/>
</dbReference>
<sequence length="339" mass="37358">MTAGTTTFHDRLVGPDVSDLPAGFFDRCMFNLHPQQATEPSIIMGFGFYPPNDAVDGYVLLSDKHEQRNLRYASVLSATERDGAGPFRFELLEPNAAWRLVLGPNDIGVEFDVTWRAQTPPWFGTVSVTNDTSTPTSFDHLFQSGYYDGTLSIDGVDRSVDGWCGQRDRSRGVRTMSGGQGLHIWFQAQFSDYSVGFLLVETRDHRRMLLKGAVMHANGLVDDVTDVRHNLTFDAHRDLVEGVVEVDTDSGRTYPIFADASARGGYMAGAGYGGHHGAQKSVDHIEVDRFPLDGSVNPSTLDSALTDRLCSYTCNGEQGVGIFELAQTRSRSYEYTASM</sequence>
<dbReference type="OrthoDB" id="5113944at2"/>
<reference evidence="1 2" key="1">
    <citation type="submission" date="2012-12" db="EMBL/GenBank/DDBJ databases">
        <title>Whole genome shotgun sequence of Gordonia aichiensis NBRC 108223.</title>
        <authorList>
            <person name="Isaki-Nakamura S."/>
            <person name="Hosoyama A."/>
            <person name="Tsuchikane K."/>
            <person name="Ando Y."/>
            <person name="Baba S."/>
            <person name="Ohji S."/>
            <person name="Hamada M."/>
            <person name="Tamura T."/>
            <person name="Yamazoe A."/>
            <person name="Yamazaki S."/>
            <person name="Fujita N."/>
        </authorList>
    </citation>
    <scope>NUCLEOTIDE SEQUENCE [LARGE SCALE GENOMIC DNA]</scope>
    <source>
        <strain evidence="1 2">NBRC 108223</strain>
    </source>
</reference>
<gene>
    <name evidence="1" type="ORF">GOACH_10_01160</name>
</gene>
<dbReference type="EMBL" id="BANR01000010">
    <property type="protein sequence ID" value="GAC49148.1"/>
    <property type="molecule type" value="Genomic_DNA"/>
</dbReference>